<accession>A0A832EKP4</accession>
<dbReference type="EMBL" id="DSTK01000044">
    <property type="protein sequence ID" value="HFK98874.1"/>
    <property type="molecule type" value="Genomic_DNA"/>
</dbReference>
<dbReference type="GO" id="GO:0009249">
    <property type="term" value="P:protein lipoylation"/>
    <property type="evidence" value="ECO:0007669"/>
    <property type="project" value="TreeGrafter"/>
</dbReference>
<gene>
    <name evidence="2" type="ORF">ENS06_16300</name>
</gene>
<proteinExistence type="predicted"/>
<organism evidence="2">
    <name type="scientific">Desulfacinum infernum</name>
    <dbReference type="NCBI Taxonomy" id="35837"/>
    <lineage>
        <taxon>Bacteria</taxon>
        <taxon>Pseudomonadati</taxon>
        <taxon>Thermodesulfobacteriota</taxon>
        <taxon>Syntrophobacteria</taxon>
        <taxon>Syntrophobacterales</taxon>
        <taxon>Syntrophobacteraceae</taxon>
        <taxon>Desulfacinum</taxon>
    </lineage>
</organism>
<dbReference type="Gene3D" id="2.40.50.100">
    <property type="match status" value="1"/>
</dbReference>
<dbReference type="GO" id="GO:0019464">
    <property type="term" value="P:glycine decarboxylation via glycine cleavage system"/>
    <property type="evidence" value="ECO:0007669"/>
    <property type="project" value="InterPro"/>
</dbReference>
<dbReference type="PANTHER" id="PTHR11715:SF3">
    <property type="entry name" value="GLYCINE CLEAVAGE SYSTEM H PROTEIN-RELATED"/>
    <property type="match status" value="1"/>
</dbReference>
<dbReference type="CDD" id="cd06848">
    <property type="entry name" value="GCS_H"/>
    <property type="match status" value="1"/>
</dbReference>
<protein>
    <submittedName>
        <fullName evidence="2">Glycine cleavage system protein H</fullName>
    </submittedName>
</protein>
<comment type="caution">
    <text evidence="2">The sequence shown here is derived from an EMBL/GenBank/DDBJ whole genome shotgun (WGS) entry which is preliminary data.</text>
</comment>
<sequence length="302" mass="34121">MKVTSMKDKKAKVRVFGLEGDHPCVWMKAGVINFKLCDNAYDCLTCAFDKAMSEKVEAGDPHFRAWRSAYQEKTYNQKECRHALTGRVPMRLCGNAYECAECEFDQMLESRSMTEVLGRPPLLEVSGFRLAEGYYYHPRHTWARVEHGGLVRFGVDDFTMHLLGYVTHVRLPKLGVHVEGNKPAWTFRREEKIAPLVAPMDGVVVAVNHKASDNPQLIKDDPYGEGWLVVVEPRHLKRDLTELYADQAARTWLTAEVHRLEALVAPDAELPLAATGGEVVEDIYGSVPHLTWDQLVAEFLAP</sequence>
<reference evidence="2" key="1">
    <citation type="journal article" date="2020" name="mSystems">
        <title>Genome- and Community-Level Interaction Insights into Carbon Utilization and Element Cycling Functions of Hydrothermarchaeota in Hydrothermal Sediment.</title>
        <authorList>
            <person name="Zhou Z."/>
            <person name="Liu Y."/>
            <person name="Xu W."/>
            <person name="Pan J."/>
            <person name="Luo Z.H."/>
            <person name="Li M."/>
        </authorList>
    </citation>
    <scope>NUCLEOTIDE SEQUENCE [LARGE SCALE GENOMIC DNA]</scope>
    <source>
        <strain evidence="2">SpSt-456</strain>
    </source>
</reference>
<dbReference type="GO" id="GO:0005960">
    <property type="term" value="C:glycine cleavage complex"/>
    <property type="evidence" value="ECO:0007669"/>
    <property type="project" value="InterPro"/>
</dbReference>
<keyword evidence="1" id="KW-0450">Lipoyl</keyword>
<dbReference type="SUPFAM" id="SSF51230">
    <property type="entry name" value="Single hybrid motif"/>
    <property type="match status" value="1"/>
</dbReference>
<dbReference type="AlphaFoldDB" id="A0A832EKP4"/>
<dbReference type="Pfam" id="PF01597">
    <property type="entry name" value="GCV_H"/>
    <property type="match status" value="1"/>
</dbReference>
<evidence type="ECO:0000313" key="2">
    <source>
        <dbReference type="EMBL" id="HFK98874.1"/>
    </source>
</evidence>
<name>A0A832EKP4_9BACT</name>
<evidence type="ECO:0000256" key="1">
    <source>
        <dbReference type="ARBA" id="ARBA00022823"/>
    </source>
</evidence>
<dbReference type="InterPro" id="IPR002930">
    <property type="entry name" value="GCV_H"/>
</dbReference>
<dbReference type="InterPro" id="IPR033753">
    <property type="entry name" value="GCV_H/Fam206"/>
</dbReference>
<dbReference type="PANTHER" id="PTHR11715">
    <property type="entry name" value="GLYCINE CLEAVAGE SYSTEM H PROTEIN"/>
    <property type="match status" value="1"/>
</dbReference>
<dbReference type="GO" id="GO:0005829">
    <property type="term" value="C:cytosol"/>
    <property type="evidence" value="ECO:0007669"/>
    <property type="project" value="TreeGrafter"/>
</dbReference>
<dbReference type="InterPro" id="IPR011053">
    <property type="entry name" value="Single_hybrid_motif"/>
</dbReference>